<proteinExistence type="inferred from homology"/>
<evidence type="ECO:0000256" key="2">
    <source>
        <dbReference type="ARBA" id="ARBA00022448"/>
    </source>
</evidence>
<dbReference type="PANTHER" id="PTHR43335">
    <property type="entry name" value="ABC TRANSPORTER, ATP-BINDING PROTEIN"/>
    <property type="match status" value="1"/>
</dbReference>
<gene>
    <name evidence="6" type="ORF">GCM10008106_21430</name>
</gene>
<reference evidence="6" key="2">
    <citation type="submission" date="2020-09" db="EMBL/GenBank/DDBJ databases">
        <authorList>
            <person name="Sun Q."/>
            <person name="Kim S."/>
        </authorList>
    </citation>
    <scope>NUCLEOTIDE SEQUENCE</scope>
    <source>
        <strain evidence="6">KCTC 23224</strain>
    </source>
</reference>
<dbReference type="GO" id="GO:0016887">
    <property type="term" value="F:ATP hydrolysis activity"/>
    <property type="evidence" value="ECO:0007669"/>
    <property type="project" value="InterPro"/>
</dbReference>
<dbReference type="SMART" id="SM00382">
    <property type="entry name" value="AAA"/>
    <property type="match status" value="1"/>
</dbReference>
<dbReference type="CDD" id="cd03264">
    <property type="entry name" value="ABC_drug_resistance_like"/>
    <property type="match status" value="1"/>
</dbReference>
<dbReference type="Pfam" id="PF00005">
    <property type="entry name" value="ABC_tran"/>
    <property type="match status" value="1"/>
</dbReference>
<dbReference type="Gene3D" id="3.40.50.300">
    <property type="entry name" value="P-loop containing nucleotide triphosphate hydrolases"/>
    <property type="match status" value="1"/>
</dbReference>
<sequence length="295" mass="32423">MELTIKNLSKTYSNGVRALNDISLTIPQGMFGLLGPNGAGKSTLMRTIATLQDADSGSIFLDELDVLNDKQSLREKLGYLPQDFGLYPRISAEVMLDHIAQMKGVIHKSERKDLVSSLLQKVNLYKDRKKALGTFSGGMRQRFGIAQALAGNPSLIIVDEPTAGLDPSERNRFYNLLSELGENTIVILSTHIVEDVSTLCANMAIICQGEVLMQGKPSDGVKALEGMVYQKSVDKSKLHSYKGTYNLISTQLKEGKLSLRIVSEQDPENGFAKAPTNLEDVYFSHIAQKMDPITL</sequence>
<keyword evidence="7" id="KW-1185">Reference proteome</keyword>
<name>A0A8J3CZT8_9BACT</name>
<dbReference type="PANTHER" id="PTHR43335:SF2">
    <property type="entry name" value="ABC TRANSPORTER, ATP-BINDING PROTEIN"/>
    <property type="match status" value="1"/>
</dbReference>
<dbReference type="GO" id="GO:0005524">
    <property type="term" value="F:ATP binding"/>
    <property type="evidence" value="ECO:0007669"/>
    <property type="project" value="UniProtKB-KW"/>
</dbReference>
<dbReference type="InterPro" id="IPR027417">
    <property type="entry name" value="P-loop_NTPase"/>
</dbReference>
<reference evidence="6" key="1">
    <citation type="journal article" date="2014" name="Int. J. Syst. Evol. Microbiol.">
        <title>Complete genome sequence of Corynebacterium casei LMG S-19264T (=DSM 44701T), isolated from a smear-ripened cheese.</title>
        <authorList>
            <consortium name="US DOE Joint Genome Institute (JGI-PGF)"/>
            <person name="Walter F."/>
            <person name="Albersmeier A."/>
            <person name="Kalinowski J."/>
            <person name="Ruckert C."/>
        </authorList>
    </citation>
    <scope>NUCLEOTIDE SEQUENCE</scope>
    <source>
        <strain evidence="6">KCTC 23224</strain>
    </source>
</reference>
<evidence type="ECO:0000259" key="5">
    <source>
        <dbReference type="PROSITE" id="PS50893"/>
    </source>
</evidence>
<evidence type="ECO:0000313" key="6">
    <source>
        <dbReference type="EMBL" id="GHB39981.1"/>
    </source>
</evidence>
<feature type="domain" description="ABC transporter" evidence="5">
    <location>
        <begin position="3"/>
        <end position="233"/>
    </location>
</feature>
<dbReference type="PROSITE" id="PS50893">
    <property type="entry name" value="ABC_TRANSPORTER_2"/>
    <property type="match status" value="1"/>
</dbReference>
<dbReference type="SUPFAM" id="SSF52540">
    <property type="entry name" value="P-loop containing nucleoside triphosphate hydrolases"/>
    <property type="match status" value="1"/>
</dbReference>
<dbReference type="InterPro" id="IPR017871">
    <property type="entry name" value="ABC_transporter-like_CS"/>
</dbReference>
<comment type="similarity">
    <text evidence="1">Belongs to the ABC transporter superfamily.</text>
</comment>
<dbReference type="InterPro" id="IPR003439">
    <property type="entry name" value="ABC_transporter-like_ATP-bd"/>
</dbReference>
<dbReference type="InterPro" id="IPR003593">
    <property type="entry name" value="AAA+_ATPase"/>
</dbReference>
<dbReference type="Proteomes" id="UP000642809">
    <property type="component" value="Unassembled WGS sequence"/>
</dbReference>
<dbReference type="EMBL" id="BMYF01000012">
    <property type="protein sequence ID" value="GHB39981.1"/>
    <property type="molecule type" value="Genomic_DNA"/>
</dbReference>
<evidence type="ECO:0000256" key="4">
    <source>
        <dbReference type="ARBA" id="ARBA00022840"/>
    </source>
</evidence>
<comment type="caution">
    <text evidence="6">The sequence shown here is derived from an EMBL/GenBank/DDBJ whole genome shotgun (WGS) entry which is preliminary data.</text>
</comment>
<accession>A0A8J3CZT8</accession>
<evidence type="ECO:0000313" key="7">
    <source>
        <dbReference type="Proteomes" id="UP000642809"/>
    </source>
</evidence>
<keyword evidence="4 6" id="KW-0067">ATP-binding</keyword>
<keyword evidence="2" id="KW-0813">Transport</keyword>
<keyword evidence="3" id="KW-0547">Nucleotide-binding</keyword>
<evidence type="ECO:0000256" key="1">
    <source>
        <dbReference type="ARBA" id="ARBA00005417"/>
    </source>
</evidence>
<protein>
    <submittedName>
        <fullName evidence="6">Multidrug ABC transporter ATP-binding protein</fullName>
    </submittedName>
</protein>
<dbReference type="PROSITE" id="PS00211">
    <property type="entry name" value="ABC_TRANSPORTER_1"/>
    <property type="match status" value="1"/>
</dbReference>
<dbReference type="RefSeq" id="WP_189582023.1">
    <property type="nucleotide sequence ID" value="NZ_BMYF01000012.1"/>
</dbReference>
<organism evidence="6 7">
    <name type="scientific">Mongoliitalea lutea</name>
    <dbReference type="NCBI Taxonomy" id="849756"/>
    <lineage>
        <taxon>Bacteria</taxon>
        <taxon>Pseudomonadati</taxon>
        <taxon>Bacteroidota</taxon>
        <taxon>Cytophagia</taxon>
        <taxon>Cytophagales</taxon>
        <taxon>Cyclobacteriaceae</taxon>
        <taxon>Mongoliitalea</taxon>
    </lineage>
</organism>
<evidence type="ECO:0000256" key="3">
    <source>
        <dbReference type="ARBA" id="ARBA00022741"/>
    </source>
</evidence>
<dbReference type="AlphaFoldDB" id="A0A8J3CZT8"/>